<protein>
    <submittedName>
        <fullName evidence="2">Uncharacterized protein</fullName>
    </submittedName>
</protein>
<evidence type="ECO:0000256" key="1">
    <source>
        <dbReference type="SAM" id="Phobius"/>
    </source>
</evidence>
<proteinExistence type="predicted"/>
<name>A0A1F7U2I9_9BACT</name>
<keyword evidence="1" id="KW-0472">Membrane</keyword>
<organism evidence="2 3">
    <name type="scientific">Candidatus Uhrbacteria bacterium RIFCSPHIGHO2_02_FULL_53_13</name>
    <dbReference type="NCBI Taxonomy" id="1802389"/>
    <lineage>
        <taxon>Bacteria</taxon>
        <taxon>Candidatus Uhriibacteriota</taxon>
    </lineage>
</organism>
<reference evidence="2 3" key="1">
    <citation type="journal article" date="2016" name="Nat. Commun.">
        <title>Thousands of microbial genomes shed light on interconnected biogeochemical processes in an aquifer system.</title>
        <authorList>
            <person name="Anantharaman K."/>
            <person name="Brown C.T."/>
            <person name="Hug L.A."/>
            <person name="Sharon I."/>
            <person name="Castelle C.J."/>
            <person name="Probst A.J."/>
            <person name="Thomas B.C."/>
            <person name="Singh A."/>
            <person name="Wilkins M.J."/>
            <person name="Karaoz U."/>
            <person name="Brodie E.L."/>
            <person name="Williams K.H."/>
            <person name="Hubbard S.S."/>
            <person name="Banfield J.F."/>
        </authorList>
    </citation>
    <scope>NUCLEOTIDE SEQUENCE [LARGE SCALE GENOMIC DNA]</scope>
</reference>
<keyword evidence="1" id="KW-1133">Transmembrane helix</keyword>
<sequence length="146" mass="16421">MKLLRLVLYAISFVVILKFLFQYPIYTSVGIAIVLIGIGVWIYGYTRDVQRALLVLLSARERSQAMSGEAILMHTAISQVRRRGDDAETFCNVVKITLAILELRGYVTSTPLRNHTIEDVVTGVVDDCRQFAYILTNAGLEKAKRL</sequence>
<comment type="caution">
    <text evidence="2">The sequence shown here is derived from an EMBL/GenBank/DDBJ whole genome shotgun (WGS) entry which is preliminary data.</text>
</comment>
<gene>
    <name evidence="2" type="ORF">A3C17_01040</name>
</gene>
<dbReference type="AlphaFoldDB" id="A0A1F7U2I9"/>
<dbReference type="STRING" id="1802389.A3C17_01040"/>
<evidence type="ECO:0000313" key="3">
    <source>
        <dbReference type="Proteomes" id="UP000177097"/>
    </source>
</evidence>
<keyword evidence="1" id="KW-0812">Transmembrane</keyword>
<dbReference type="EMBL" id="MGDX01000004">
    <property type="protein sequence ID" value="OGL71974.1"/>
    <property type="molecule type" value="Genomic_DNA"/>
</dbReference>
<feature type="transmembrane region" description="Helical" evidence="1">
    <location>
        <begin position="29"/>
        <end position="46"/>
    </location>
</feature>
<evidence type="ECO:0000313" key="2">
    <source>
        <dbReference type="EMBL" id="OGL71974.1"/>
    </source>
</evidence>
<accession>A0A1F7U2I9</accession>
<dbReference type="Proteomes" id="UP000177097">
    <property type="component" value="Unassembled WGS sequence"/>
</dbReference>